<dbReference type="Proteomes" id="UP001610335">
    <property type="component" value="Unassembled WGS sequence"/>
</dbReference>
<dbReference type="InterPro" id="IPR016161">
    <property type="entry name" value="Ald_DH/histidinol_DH"/>
</dbReference>
<dbReference type="InterPro" id="IPR016162">
    <property type="entry name" value="Ald_DH_N"/>
</dbReference>
<proteinExistence type="inferred from homology"/>
<gene>
    <name evidence="8" type="ORF">BDW59DRAFT_163178</name>
</gene>
<accession>A0ABR4I7I8</accession>
<keyword evidence="2 6" id="KW-0560">Oxidoreductase</keyword>
<dbReference type="EMBL" id="JBFXLS010000051">
    <property type="protein sequence ID" value="KAL2823601.1"/>
    <property type="molecule type" value="Genomic_DNA"/>
</dbReference>
<evidence type="ECO:0000256" key="2">
    <source>
        <dbReference type="ARBA" id="ARBA00023002"/>
    </source>
</evidence>
<name>A0ABR4I7I8_9EURO</name>
<evidence type="ECO:0000256" key="6">
    <source>
        <dbReference type="RuleBase" id="RU003345"/>
    </source>
</evidence>
<protein>
    <recommendedName>
        <fullName evidence="3">aldehyde dehydrogenase (NAD(+))</fullName>
        <ecNumber evidence="3">1.2.1.3</ecNumber>
    </recommendedName>
</protein>
<dbReference type="Gene3D" id="3.40.309.10">
    <property type="entry name" value="Aldehyde Dehydrogenase, Chain A, domain 2"/>
    <property type="match status" value="1"/>
</dbReference>
<organism evidence="8 9">
    <name type="scientific">Aspergillus cavernicola</name>
    <dbReference type="NCBI Taxonomy" id="176166"/>
    <lineage>
        <taxon>Eukaryota</taxon>
        <taxon>Fungi</taxon>
        <taxon>Dikarya</taxon>
        <taxon>Ascomycota</taxon>
        <taxon>Pezizomycotina</taxon>
        <taxon>Eurotiomycetes</taxon>
        <taxon>Eurotiomycetidae</taxon>
        <taxon>Eurotiales</taxon>
        <taxon>Aspergillaceae</taxon>
        <taxon>Aspergillus</taxon>
        <taxon>Aspergillus subgen. Nidulantes</taxon>
    </lineage>
</organism>
<evidence type="ECO:0000313" key="9">
    <source>
        <dbReference type="Proteomes" id="UP001610335"/>
    </source>
</evidence>
<evidence type="ECO:0000259" key="7">
    <source>
        <dbReference type="Pfam" id="PF00171"/>
    </source>
</evidence>
<evidence type="ECO:0000256" key="4">
    <source>
        <dbReference type="ARBA" id="ARBA00049194"/>
    </source>
</evidence>
<dbReference type="Pfam" id="PF00171">
    <property type="entry name" value="Aldedh"/>
    <property type="match status" value="1"/>
</dbReference>
<reference evidence="8 9" key="1">
    <citation type="submission" date="2024-07" db="EMBL/GenBank/DDBJ databases">
        <title>Section-level genome sequencing and comparative genomics of Aspergillus sections Usti and Cavernicolus.</title>
        <authorList>
            <consortium name="Lawrence Berkeley National Laboratory"/>
            <person name="Nybo J.L."/>
            <person name="Vesth T.C."/>
            <person name="Theobald S."/>
            <person name="Frisvad J.C."/>
            <person name="Larsen T.O."/>
            <person name="Kjaerboelling I."/>
            <person name="Rothschild-Mancinelli K."/>
            <person name="Lyhne E.K."/>
            <person name="Kogle M.E."/>
            <person name="Barry K."/>
            <person name="Clum A."/>
            <person name="Na H."/>
            <person name="Ledsgaard L."/>
            <person name="Lin J."/>
            <person name="Lipzen A."/>
            <person name="Kuo A."/>
            <person name="Riley R."/>
            <person name="Mondo S."/>
            <person name="LaButti K."/>
            <person name="Haridas S."/>
            <person name="Pangalinan J."/>
            <person name="Salamov A.A."/>
            <person name="Simmons B.A."/>
            <person name="Magnuson J.K."/>
            <person name="Chen J."/>
            <person name="Drula E."/>
            <person name="Henrissat B."/>
            <person name="Wiebenga A."/>
            <person name="Lubbers R.J."/>
            <person name="Gomes A.C."/>
            <person name="Makela M.R."/>
            <person name="Stajich J."/>
            <person name="Grigoriev I.V."/>
            <person name="Mortensen U.H."/>
            <person name="De vries R.P."/>
            <person name="Baker S.E."/>
            <person name="Andersen M.R."/>
        </authorList>
    </citation>
    <scope>NUCLEOTIDE SEQUENCE [LARGE SCALE GENOMIC DNA]</scope>
    <source>
        <strain evidence="8 9">CBS 600.67</strain>
    </source>
</reference>
<evidence type="ECO:0000256" key="1">
    <source>
        <dbReference type="ARBA" id="ARBA00009986"/>
    </source>
</evidence>
<evidence type="ECO:0000313" key="8">
    <source>
        <dbReference type="EMBL" id="KAL2823601.1"/>
    </source>
</evidence>
<keyword evidence="9" id="KW-1185">Reference proteome</keyword>
<dbReference type="EC" id="1.2.1.3" evidence="3"/>
<comment type="catalytic activity">
    <reaction evidence="4">
        <text>an aldehyde + NAD(+) + H2O = a carboxylate + NADH + 2 H(+)</text>
        <dbReference type="Rhea" id="RHEA:16185"/>
        <dbReference type="ChEBI" id="CHEBI:15377"/>
        <dbReference type="ChEBI" id="CHEBI:15378"/>
        <dbReference type="ChEBI" id="CHEBI:17478"/>
        <dbReference type="ChEBI" id="CHEBI:29067"/>
        <dbReference type="ChEBI" id="CHEBI:57540"/>
        <dbReference type="ChEBI" id="CHEBI:57945"/>
        <dbReference type="EC" id="1.2.1.3"/>
    </reaction>
</comment>
<evidence type="ECO:0000256" key="5">
    <source>
        <dbReference type="PROSITE-ProRule" id="PRU10007"/>
    </source>
</evidence>
<dbReference type="SUPFAM" id="SSF53720">
    <property type="entry name" value="ALDH-like"/>
    <property type="match status" value="1"/>
</dbReference>
<dbReference type="InterPro" id="IPR029510">
    <property type="entry name" value="Ald_DH_CS_GLU"/>
</dbReference>
<comment type="similarity">
    <text evidence="1 6">Belongs to the aldehyde dehydrogenase family.</text>
</comment>
<dbReference type="Gene3D" id="3.40.605.10">
    <property type="entry name" value="Aldehyde Dehydrogenase, Chain A, domain 1"/>
    <property type="match status" value="1"/>
</dbReference>
<feature type="domain" description="Aldehyde dehydrogenase" evidence="7">
    <location>
        <begin position="32"/>
        <end position="484"/>
    </location>
</feature>
<dbReference type="PROSITE" id="PS00687">
    <property type="entry name" value="ALDEHYDE_DEHYDR_GLU"/>
    <property type="match status" value="1"/>
</dbReference>
<feature type="active site" evidence="5">
    <location>
        <position position="259"/>
    </location>
</feature>
<comment type="caution">
    <text evidence="8">The sequence shown here is derived from an EMBL/GenBank/DDBJ whole genome shotgun (WGS) entry which is preliminary data.</text>
</comment>
<evidence type="ECO:0000256" key="3">
    <source>
        <dbReference type="ARBA" id="ARBA00024226"/>
    </source>
</evidence>
<dbReference type="InterPro" id="IPR016163">
    <property type="entry name" value="Ald_DH_C"/>
</dbReference>
<sequence length="490" mass="53279">MTQEDYSFPMIIGGKIFINNKFVDPIATATSTVYNGKNNTIITDKHSICCVEDVDNAVAAAHAALNGPWSEFTGLQRAKCLYKFADLLEKNAKEAAYYESICSGRVMDRLSTEVPWIADVIRYYAGWADKLEGEYLQDDDGFVKIVRHEPIGVCGGITPWNGPLMVLVMKAAPALAVGNTFLLKPPEKSPLSSLFAASLLQQAGFPDGVFNVVTGDGTTGALISGHTGINMVSFTGSVEVGRKIAAAANASNMKRVTLELGGKSPAIIFPDAELQTAIKWASIGVTMNAGQVCVAPSRVYVHESIADAVIAGVKEEFERLGSTLGLDPQESGTNFGPVIDRSQYERVHKYIEEGIKDATLVTGGYRYEKDGNYIPPTLFTDPDPKASIYQDEIFGPVLCIRRFSEEEEVIKLANNTSYGLAAYIFTEDMKRVFRLSKRLEAGTVGVNAVNMLFPNAPFGGYKSSGVGKELGKYPLRDYSATKTIYIKTRD</sequence>
<dbReference type="PANTHER" id="PTHR11699">
    <property type="entry name" value="ALDEHYDE DEHYDROGENASE-RELATED"/>
    <property type="match status" value="1"/>
</dbReference>
<dbReference type="InterPro" id="IPR015590">
    <property type="entry name" value="Aldehyde_DH_dom"/>
</dbReference>